<sequence>MGPRLLILLAAITAAPAALQAQSAMGAPEGCKGTLTVQQRGCRILNVWTCEAEPGITYSSLGDEDGPFRIKKTDAEFQWLATYYPRAGDEQTLAPSNPDPESITELIDTGYDSFDFSVRTALDGIETRVVGHDRLTGETEIDGEPLLTTEYEMTYISADGGRSGPYLGQQYLSARHRLFILGESWDAAAPEDVTDNSPVEFIYPGEEGFFSDTPRYGCDMLMSSFQP</sequence>
<name>A0A5C5GHA1_9RHOB</name>
<organism evidence="2 3">
    <name type="scientific">Pelagovum pacificum</name>
    <dbReference type="NCBI Taxonomy" id="2588711"/>
    <lineage>
        <taxon>Bacteria</taxon>
        <taxon>Pseudomonadati</taxon>
        <taxon>Pseudomonadota</taxon>
        <taxon>Alphaproteobacteria</taxon>
        <taxon>Rhodobacterales</taxon>
        <taxon>Paracoccaceae</taxon>
        <taxon>Pelagovum</taxon>
    </lineage>
</organism>
<dbReference type="AlphaFoldDB" id="A0A5C5GHA1"/>
<dbReference type="Proteomes" id="UP000314011">
    <property type="component" value="Unassembled WGS sequence"/>
</dbReference>
<keyword evidence="3" id="KW-1185">Reference proteome</keyword>
<accession>A0A5C5GHA1</accession>
<comment type="caution">
    <text evidence="2">The sequence shown here is derived from an EMBL/GenBank/DDBJ whole genome shotgun (WGS) entry which is preliminary data.</text>
</comment>
<protein>
    <submittedName>
        <fullName evidence="2">Uncharacterized protein</fullName>
    </submittedName>
</protein>
<evidence type="ECO:0000313" key="3">
    <source>
        <dbReference type="Proteomes" id="UP000314011"/>
    </source>
</evidence>
<evidence type="ECO:0000256" key="1">
    <source>
        <dbReference type="SAM" id="SignalP"/>
    </source>
</evidence>
<reference evidence="2 3" key="1">
    <citation type="submission" date="2019-06" db="EMBL/GenBank/DDBJ databases">
        <title>Genome of new Rhodobacteraceae sp. SM1903.</title>
        <authorList>
            <person name="Ren X."/>
        </authorList>
    </citation>
    <scope>NUCLEOTIDE SEQUENCE [LARGE SCALE GENOMIC DNA]</scope>
    <source>
        <strain evidence="2 3">SM1903</strain>
    </source>
</reference>
<dbReference type="EMBL" id="VFFF01000001">
    <property type="protein sequence ID" value="TNY33970.1"/>
    <property type="molecule type" value="Genomic_DNA"/>
</dbReference>
<gene>
    <name evidence="2" type="ORF">FHY64_12105</name>
</gene>
<dbReference type="RefSeq" id="WP_140194871.1">
    <property type="nucleotide sequence ID" value="NZ_CP065915.1"/>
</dbReference>
<evidence type="ECO:0000313" key="2">
    <source>
        <dbReference type="EMBL" id="TNY33970.1"/>
    </source>
</evidence>
<proteinExistence type="predicted"/>
<feature type="signal peptide" evidence="1">
    <location>
        <begin position="1"/>
        <end position="26"/>
    </location>
</feature>
<dbReference type="OrthoDB" id="7844595at2"/>
<feature type="chain" id="PRO_5022959137" evidence="1">
    <location>
        <begin position="27"/>
        <end position="227"/>
    </location>
</feature>
<keyword evidence="1" id="KW-0732">Signal</keyword>